<dbReference type="EMBL" id="CP007139">
    <property type="protein sequence ID" value="AIE83535.1"/>
    <property type="molecule type" value="Genomic_DNA"/>
</dbReference>
<gene>
    <name evidence="1" type="ORF">OP10G_0167</name>
</gene>
<dbReference type="AlphaFoldDB" id="A0A068NLA4"/>
<sequence>MKVNFFDVAPYEMPRLSRELEDPEKGLKITVEMKALDETETHFAGDLGDRLTTQYIGDPETGIRPKEAFPVIRGKRVTLSRRLMYSVAQIAVQQTAQGDDAYTPEQLIVAAFVSKPLYRGMIELARDVQKLAEPAGKDAKNDSEADTAV</sequence>
<evidence type="ECO:0000313" key="2">
    <source>
        <dbReference type="Proteomes" id="UP000027982"/>
    </source>
</evidence>
<name>A0A068NLA4_FIMGI</name>
<evidence type="ECO:0000313" key="1">
    <source>
        <dbReference type="EMBL" id="AIE83535.1"/>
    </source>
</evidence>
<dbReference type="RefSeq" id="WP_025227789.1">
    <property type="nucleotide sequence ID" value="NZ_CP007139.1"/>
</dbReference>
<proteinExistence type="predicted"/>
<dbReference type="STRING" id="661478.OP10G_0167"/>
<dbReference type="Proteomes" id="UP000027982">
    <property type="component" value="Chromosome"/>
</dbReference>
<dbReference type="KEGG" id="fgi:OP10G_0167"/>
<reference evidence="1 2" key="1">
    <citation type="journal article" date="2014" name="PLoS ONE">
        <title>The first complete genome sequence of the class fimbriimonadia in the phylum armatimonadetes.</title>
        <authorList>
            <person name="Hu Z.Y."/>
            <person name="Wang Y.Z."/>
            <person name="Im W.T."/>
            <person name="Wang S.Y."/>
            <person name="Zhao G.P."/>
            <person name="Zheng H.J."/>
            <person name="Quan Z.X."/>
        </authorList>
    </citation>
    <scope>NUCLEOTIDE SEQUENCE [LARGE SCALE GENOMIC DNA]</scope>
    <source>
        <strain evidence="1">Gsoil 348</strain>
    </source>
</reference>
<protein>
    <submittedName>
        <fullName evidence="1">Uncharacterized protein</fullName>
    </submittedName>
</protein>
<accession>A0A068NLA4</accession>
<keyword evidence="2" id="KW-1185">Reference proteome</keyword>
<dbReference type="HOGENOM" id="CLU_1746918_0_0_0"/>
<organism evidence="1 2">
    <name type="scientific">Fimbriimonas ginsengisoli Gsoil 348</name>
    <dbReference type="NCBI Taxonomy" id="661478"/>
    <lineage>
        <taxon>Bacteria</taxon>
        <taxon>Bacillati</taxon>
        <taxon>Armatimonadota</taxon>
        <taxon>Fimbriimonadia</taxon>
        <taxon>Fimbriimonadales</taxon>
        <taxon>Fimbriimonadaceae</taxon>
        <taxon>Fimbriimonas</taxon>
    </lineage>
</organism>